<feature type="transmembrane region" description="Helical" evidence="1">
    <location>
        <begin position="109"/>
        <end position="129"/>
    </location>
</feature>
<keyword evidence="1" id="KW-0472">Membrane</keyword>
<feature type="transmembrane region" description="Helical" evidence="1">
    <location>
        <begin position="188"/>
        <end position="205"/>
    </location>
</feature>
<gene>
    <name evidence="2" type="ORF">NSPZN2_30533</name>
</gene>
<organism evidence="2 3">
    <name type="scientific">Nitrospira defluvii</name>
    <dbReference type="NCBI Taxonomy" id="330214"/>
    <lineage>
        <taxon>Bacteria</taxon>
        <taxon>Pseudomonadati</taxon>
        <taxon>Nitrospirota</taxon>
        <taxon>Nitrospiria</taxon>
        <taxon>Nitrospirales</taxon>
        <taxon>Nitrospiraceae</taxon>
        <taxon>Nitrospira</taxon>
    </lineage>
</organism>
<dbReference type="EMBL" id="CAJNBJ010000016">
    <property type="protein sequence ID" value="CAE6758675.1"/>
    <property type="molecule type" value="Genomic_DNA"/>
</dbReference>
<feature type="transmembrane region" description="Helical" evidence="1">
    <location>
        <begin position="141"/>
        <end position="168"/>
    </location>
</feature>
<dbReference type="InterPro" id="IPR014509">
    <property type="entry name" value="YjdF-like"/>
</dbReference>
<protein>
    <recommendedName>
        <fullName evidence="4">DUF2238 domain-containing protein</fullName>
    </recommendedName>
</protein>
<accession>A0ABN7LS84</accession>
<evidence type="ECO:0008006" key="4">
    <source>
        <dbReference type="Google" id="ProtNLM"/>
    </source>
</evidence>
<evidence type="ECO:0000313" key="3">
    <source>
        <dbReference type="Proteomes" id="UP000675880"/>
    </source>
</evidence>
<dbReference type="PIRSF" id="PIRSF020606">
    <property type="entry name" value="UCP020606"/>
    <property type="match status" value="1"/>
</dbReference>
<comment type="caution">
    <text evidence="2">The sequence shown here is derived from an EMBL/GenBank/DDBJ whole genome shotgun (WGS) entry which is preliminary data.</text>
</comment>
<dbReference type="Pfam" id="PF09997">
    <property type="entry name" value="DUF2238"/>
    <property type="match status" value="1"/>
</dbReference>
<reference evidence="2 3" key="1">
    <citation type="submission" date="2021-02" db="EMBL/GenBank/DDBJ databases">
        <authorList>
            <person name="Han P."/>
        </authorList>
    </citation>
    <scope>NUCLEOTIDE SEQUENCE [LARGE SCALE GENOMIC DNA]</scope>
    <source>
        <strain evidence="2">Candidatus Nitrospira sp. ZN2</strain>
    </source>
</reference>
<keyword evidence="1" id="KW-0812">Transmembrane</keyword>
<proteinExistence type="predicted"/>
<evidence type="ECO:0000256" key="1">
    <source>
        <dbReference type="SAM" id="Phobius"/>
    </source>
</evidence>
<feature type="transmembrane region" description="Helical" evidence="1">
    <location>
        <begin position="18"/>
        <end position="37"/>
    </location>
</feature>
<name>A0ABN7LS84_9BACT</name>
<feature type="transmembrane region" description="Helical" evidence="1">
    <location>
        <begin position="68"/>
        <end position="89"/>
    </location>
</feature>
<evidence type="ECO:0000313" key="2">
    <source>
        <dbReference type="EMBL" id="CAE6758675.1"/>
    </source>
</evidence>
<dbReference type="Proteomes" id="UP000675880">
    <property type="component" value="Unassembled WGS sequence"/>
</dbReference>
<sequence>MHVVESVQSRSEADRRRIALGLFLAYGLFWSLLAVAPVSRQDWLLENLLAVGLVTTLVFTYRRFPFSLTSYALIAAFMVLHAIGAHYTYSEVPFGFWLKDVLALSRNPFDRLVHFAYGLLLAYPLRELLVRLAGLRGGWSYFLPVSGVLAQSGFFEVVEAIVAMIVSPELGSMYLGTQGDEWDAQKDMAAAFGGAVLAMALTVWLERNRTLDSA</sequence>
<feature type="transmembrane region" description="Helical" evidence="1">
    <location>
        <begin position="43"/>
        <end position="61"/>
    </location>
</feature>
<dbReference type="RefSeq" id="WP_213042686.1">
    <property type="nucleotide sequence ID" value="NZ_CAJNBJ010000016.1"/>
</dbReference>
<keyword evidence="3" id="KW-1185">Reference proteome</keyword>
<keyword evidence="1" id="KW-1133">Transmembrane helix</keyword>
<dbReference type="InterPro" id="IPR058534">
    <property type="entry name" value="YjdF"/>
</dbReference>